<feature type="region of interest" description="Disordered" evidence="1">
    <location>
        <begin position="165"/>
        <end position="187"/>
    </location>
</feature>
<dbReference type="EMBL" id="MPUH01001338">
    <property type="protein sequence ID" value="OMJ68388.1"/>
    <property type="molecule type" value="Genomic_DNA"/>
</dbReference>
<protein>
    <submittedName>
        <fullName evidence="2">Uncharacterized protein</fullName>
    </submittedName>
</protein>
<organism evidence="2 3">
    <name type="scientific">Stentor coeruleus</name>
    <dbReference type="NCBI Taxonomy" id="5963"/>
    <lineage>
        <taxon>Eukaryota</taxon>
        <taxon>Sar</taxon>
        <taxon>Alveolata</taxon>
        <taxon>Ciliophora</taxon>
        <taxon>Postciliodesmatophora</taxon>
        <taxon>Heterotrichea</taxon>
        <taxon>Heterotrichida</taxon>
        <taxon>Stentoridae</taxon>
        <taxon>Stentor</taxon>
    </lineage>
</organism>
<proteinExistence type="predicted"/>
<evidence type="ECO:0000313" key="2">
    <source>
        <dbReference type="EMBL" id="OMJ68388.1"/>
    </source>
</evidence>
<comment type="caution">
    <text evidence="2">The sequence shown here is derived from an EMBL/GenBank/DDBJ whole genome shotgun (WGS) entry which is preliminary data.</text>
</comment>
<dbReference type="AlphaFoldDB" id="A0A1R2AV42"/>
<accession>A0A1R2AV42</accession>
<sequence>MDKYPNLWITKSPKFFATKEQISRRYTQVAFKAKDDFNKKRFKSNDLLSIPISTNNSKQSPIVKAYSNIDQFYNSIRPTKIRTKTLTLIESPFKDKPDTLYSFNSKKTSELIEPNSDLLSEIISYEQLTSFISKLNRNSIKNERLEYQELLLNLKTVLNRVSSSEDDMKSLHSNSQSKIEMNSFDFE</sequence>
<dbReference type="Proteomes" id="UP000187209">
    <property type="component" value="Unassembled WGS sequence"/>
</dbReference>
<evidence type="ECO:0000313" key="3">
    <source>
        <dbReference type="Proteomes" id="UP000187209"/>
    </source>
</evidence>
<keyword evidence="3" id="KW-1185">Reference proteome</keyword>
<name>A0A1R2AV42_9CILI</name>
<reference evidence="2 3" key="1">
    <citation type="submission" date="2016-11" db="EMBL/GenBank/DDBJ databases">
        <title>The macronuclear genome of Stentor coeruleus: a giant cell with tiny introns.</title>
        <authorList>
            <person name="Slabodnick M."/>
            <person name="Ruby J.G."/>
            <person name="Reiff S.B."/>
            <person name="Swart E.C."/>
            <person name="Gosai S."/>
            <person name="Prabakaran S."/>
            <person name="Witkowska E."/>
            <person name="Larue G.E."/>
            <person name="Fisher S."/>
            <person name="Freeman R.M."/>
            <person name="Gunawardena J."/>
            <person name="Chu W."/>
            <person name="Stover N.A."/>
            <person name="Gregory B.D."/>
            <person name="Nowacki M."/>
            <person name="Derisi J."/>
            <person name="Roy S.W."/>
            <person name="Marshall W.F."/>
            <person name="Sood P."/>
        </authorList>
    </citation>
    <scope>NUCLEOTIDE SEQUENCE [LARGE SCALE GENOMIC DNA]</scope>
    <source>
        <strain evidence="2">WM001</strain>
    </source>
</reference>
<evidence type="ECO:0000256" key="1">
    <source>
        <dbReference type="SAM" id="MobiDB-lite"/>
    </source>
</evidence>
<gene>
    <name evidence="2" type="ORF">SteCoe_34175</name>
</gene>
<feature type="compositionally biased region" description="Polar residues" evidence="1">
    <location>
        <begin position="171"/>
        <end position="180"/>
    </location>
</feature>